<name>A0A2U1T544_9CORY</name>
<dbReference type="Pfam" id="PF12698">
    <property type="entry name" value="ABC2_membrane_3"/>
    <property type="match status" value="1"/>
</dbReference>
<proteinExistence type="predicted"/>
<feature type="transmembrane region" description="Helical" evidence="7">
    <location>
        <begin position="280"/>
        <end position="303"/>
    </location>
</feature>
<dbReference type="EMBL" id="QEEZ01000018">
    <property type="protein sequence ID" value="PWC01112.1"/>
    <property type="molecule type" value="Genomic_DNA"/>
</dbReference>
<reference evidence="10" key="1">
    <citation type="submission" date="2018-04" db="EMBL/GenBank/DDBJ databases">
        <authorList>
            <person name="Liu S."/>
            <person name="Wang Z."/>
            <person name="Li J."/>
        </authorList>
    </citation>
    <scope>NUCLEOTIDE SEQUENCE [LARGE SCALE GENOMIC DNA]</scope>
    <source>
        <strain evidence="10">2189</strain>
    </source>
</reference>
<dbReference type="PANTHER" id="PTHR30294">
    <property type="entry name" value="MEMBRANE COMPONENT OF ABC TRANSPORTER YHHJ-RELATED"/>
    <property type="match status" value="1"/>
</dbReference>
<sequence>MTTLDESPPPHISDPPSQRPQLARTAGTNRWSVVFAVLFRELKAKLLTPGYLWSTIAFTAVAFFTPALLNRGGDNTSVIAIPPESGGLTGLLESGAQGAWSIREVADKHEAEALVTNGDVDAYLTPAADGSWSLVSSEAVSPQLLESLQTLLSTQSLTSTAVEAGATPEQLTEAVSDATVTPIILEQAVVDMPTLLFALGTGLTIVFIVLLWGATMANDVVQEKTTRVVEILLATLRPWQLLAGKIIAITIIGILQVAAVLAATWAGLELFGDGISFEGIPVKLVVVGVISVLIGVPLLASFMAAMAARVDHPDDVSTATQPVYLLLMVPFAAVVFLAFEKPNGAALEILSYAPVTNIFAMPVFVTAGDVAPWQLLVSLAIALLTLAAAIALAGRIYSNSVLRSGTTVSFREALSST</sequence>
<feature type="domain" description="ABC-2 type transporter transmembrane" evidence="8">
    <location>
        <begin position="69"/>
        <end position="393"/>
    </location>
</feature>
<dbReference type="Proteomes" id="UP000244989">
    <property type="component" value="Unassembled WGS sequence"/>
</dbReference>
<keyword evidence="3 7" id="KW-0812">Transmembrane</keyword>
<feature type="transmembrane region" description="Helical" evidence="7">
    <location>
        <begin position="246"/>
        <end position="268"/>
    </location>
</feature>
<comment type="subcellular location">
    <subcellularLocation>
        <location evidence="1">Cell membrane</location>
        <topology evidence="1">Multi-pass membrane protein</topology>
    </subcellularLocation>
</comment>
<feature type="region of interest" description="Disordered" evidence="6">
    <location>
        <begin position="1"/>
        <end position="24"/>
    </location>
</feature>
<evidence type="ECO:0000313" key="10">
    <source>
        <dbReference type="Proteomes" id="UP000244989"/>
    </source>
</evidence>
<feature type="transmembrane region" description="Helical" evidence="7">
    <location>
        <begin position="323"/>
        <end position="339"/>
    </location>
</feature>
<dbReference type="PANTHER" id="PTHR30294:SF29">
    <property type="entry name" value="MULTIDRUG ABC TRANSPORTER PERMEASE YBHS-RELATED"/>
    <property type="match status" value="1"/>
</dbReference>
<accession>A0A2U1T544</accession>
<evidence type="ECO:0000256" key="7">
    <source>
        <dbReference type="SAM" id="Phobius"/>
    </source>
</evidence>
<dbReference type="GO" id="GO:0005886">
    <property type="term" value="C:plasma membrane"/>
    <property type="evidence" value="ECO:0007669"/>
    <property type="project" value="UniProtKB-SubCell"/>
</dbReference>
<protein>
    <submittedName>
        <fullName evidence="9">ABC transporter permease</fullName>
    </submittedName>
</protein>
<evidence type="ECO:0000256" key="5">
    <source>
        <dbReference type="ARBA" id="ARBA00023136"/>
    </source>
</evidence>
<dbReference type="GO" id="GO:0140359">
    <property type="term" value="F:ABC-type transporter activity"/>
    <property type="evidence" value="ECO:0007669"/>
    <property type="project" value="InterPro"/>
</dbReference>
<dbReference type="InterPro" id="IPR051449">
    <property type="entry name" value="ABC-2_transporter_component"/>
</dbReference>
<evidence type="ECO:0000259" key="8">
    <source>
        <dbReference type="Pfam" id="PF12698"/>
    </source>
</evidence>
<keyword evidence="4 7" id="KW-1133">Transmembrane helix</keyword>
<dbReference type="AlphaFoldDB" id="A0A2U1T544"/>
<dbReference type="RefSeq" id="WP_108430588.1">
    <property type="nucleotide sequence ID" value="NZ_CP026947.1"/>
</dbReference>
<comment type="caution">
    <text evidence="9">The sequence shown here is derived from an EMBL/GenBank/DDBJ whole genome shotgun (WGS) entry which is preliminary data.</text>
</comment>
<feature type="transmembrane region" description="Helical" evidence="7">
    <location>
        <begin position="195"/>
        <end position="214"/>
    </location>
</feature>
<feature type="transmembrane region" description="Helical" evidence="7">
    <location>
        <begin position="346"/>
        <end position="367"/>
    </location>
</feature>
<evidence type="ECO:0000256" key="3">
    <source>
        <dbReference type="ARBA" id="ARBA00022692"/>
    </source>
</evidence>
<evidence type="ECO:0000256" key="4">
    <source>
        <dbReference type="ARBA" id="ARBA00022989"/>
    </source>
</evidence>
<evidence type="ECO:0000256" key="6">
    <source>
        <dbReference type="SAM" id="MobiDB-lite"/>
    </source>
</evidence>
<evidence type="ECO:0000313" key="9">
    <source>
        <dbReference type="EMBL" id="PWC01112.1"/>
    </source>
</evidence>
<dbReference type="InterPro" id="IPR013525">
    <property type="entry name" value="ABC2_TM"/>
</dbReference>
<feature type="compositionally biased region" description="Polar residues" evidence="6">
    <location>
        <begin position="15"/>
        <end position="24"/>
    </location>
</feature>
<feature type="transmembrane region" description="Helical" evidence="7">
    <location>
        <begin position="50"/>
        <end position="69"/>
    </location>
</feature>
<feature type="transmembrane region" description="Helical" evidence="7">
    <location>
        <begin position="373"/>
        <end position="394"/>
    </location>
</feature>
<dbReference type="KEGG" id="cyz:C3B44_00190"/>
<evidence type="ECO:0000256" key="2">
    <source>
        <dbReference type="ARBA" id="ARBA00022475"/>
    </source>
</evidence>
<keyword evidence="5 7" id="KW-0472">Membrane</keyword>
<keyword evidence="2" id="KW-1003">Cell membrane</keyword>
<dbReference type="OrthoDB" id="3268959at2"/>
<keyword evidence="10" id="KW-1185">Reference proteome</keyword>
<organism evidence="9 10">
    <name type="scientific">Corynebacterium yudongzhengii</name>
    <dbReference type="NCBI Taxonomy" id="2080740"/>
    <lineage>
        <taxon>Bacteria</taxon>
        <taxon>Bacillati</taxon>
        <taxon>Actinomycetota</taxon>
        <taxon>Actinomycetes</taxon>
        <taxon>Mycobacteriales</taxon>
        <taxon>Corynebacteriaceae</taxon>
        <taxon>Corynebacterium</taxon>
    </lineage>
</organism>
<gene>
    <name evidence="9" type="ORF">DF222_09055</name>
</gene>
<evidence type="ECO:0000256" key="1">
    <source>
        <dbReference type="ARBA" id="ARBA00004651"/>
    </source>
</evidence>